<reference evidence="2 3" key="1">
    <citation type="submission" date="2020-04" db="EMBL/GenBank/DDBJ databases">
        <title>Enterovirga sp. isolate from soil.</title>
        <authorList>
            <person name="Chea S."/>
            <person name="Kim D.-U."/>
        </authorList>
    </citation>
    <scope>NUCLEOTIDE SEQUENCE [LARGE SCALE GENOMIC DNA]</scope>
    <source>
        <strain evidence="2 3">DB1703</strain>
    </source>
</reference>
<dbReference type="RefSeq" id="WP_171217556.1">
    <property type="nucleotide sequence ID" value="NZ_JABEPP010000002.1"/>
</dbReference>
<keyword evidence="3" id="KW-1185">Reference proteome</keyword>
<dbReference type="AlphaFoldDB" id="A0A849IDT1"/>
<dbReference type="Proteomes" id="UP000564885">
    <property type="component" value="Unassembled WGS sequence"/>
</dbReference>
<evidence type="ECO:0000313" key="2">
    <source>
        <dbReference type="EMBL" id="NNM72053.1"/>
    </source>
</evidence>
<proteinExistence type="predicted"/>
<feature type="region of interest" description="Disordered" evidence="1">
    <location>
        <begin position="1"/>
        <end position="20"/>
    </location>
</feature>
<gene>
    <name evidence="2" type="ORF">HJG44_06550</name>
</gene>
<sequence>MNKGYGVTVTRTDGGGGMPEKSALVVVATDELDAELVASRVAGAASEAETLRELTEEEVLEYGLDLEDHGSAKALAVPNL</sequence>
<accession>A0A849IDT1</accession>
<evidence type="ECO:0000313" key="3">
    <source>
        <dbReference type="Proteomes" id="UP000564885"/>
    </source>
</evidence>
<name>A0A849IDT1_9HYPH</name>
<dbReference type="EMBL" id="JABEPP010000002">
    <property type="protein sequence ID" value="NNM72053.1"/>
    <property type="molecule type" value="Genomic_DNA"/>
</dbReference>
<organism evidence="2 3">
    <name type="scientific">Enterovirga aerilata</name>
    <dbReference type="NCBI Taxonomy" id="2730920"/>
    <lineage>
        <taxon>Bacteria</taxon>
        <taxon>Pseudomonadati</taxon>
        <taxon>Pseudomonadota</taxon>
        <taxon>Alphaproteobacteria</taxon>
        <taxon>Hyphomicrobiales</taxon>
        <taxon>Methylobacteriaceae</taxon>
        <taxon>Enterovirga</taxon>
    </lineage>
</organism>
<comment type="caution">
    <text evidence="2">The sequence shown here is derived from an EMBL/GenBank/DDBJ whole genome shotgun (WGS) entry which is preliminary data.</text>
</comment>
<feature type="compositionally biased region" description="Low complexity" evidence="1">
    <location>
        <begin position="1"/>
        <end position="12"/>
    </location>
</feature>
<evidence type="ECO:0000256" key="1">
    <source>
        <dbReference type="SAM" id="MobiDB-lite"/>
    </source>
</evidence>
<protein>
    <submittedName>
        <fullName evidence="2">Uncharacterized protein</fullName>
    </submittedName>
</protein>